<dbReference type="EMBL" id="ML143462">
    <property type="protein sequence ID" value="TBU25365.1"/>
    <property type="molecule type" value="Genomic_DNA"/>
</dbReference>
<reference evidence="2 3" key="1">
    <citation type="submission" date="2019-01" db="EMBL/GenBank/DDBJ databases">
        <title>Draft genome sequences of three monokaryotic isolates of the white-rot basidiomycete fungus Dichomitus squalens.</title>
        <authorList>
            <consortium name="DOE Joint Genome Institute"/>
            <person name="Lopez S.C."/>
            <person name="Andreopoulos B."/>
            <person name="Pangilinan J."/>
            <person name="Lipzen A."/>
            <person name="Riley R."/>
            <person name="Ahrendt S."/>
            <person name="Ng V."/>
            <person name="Barry K."/>
            <person name="Daum C."/>
            <person name="Grigoriev I.V."/>
            <person name="Hilden K.S."/>
            <person name="Makela M.R."/>
            <person name="de Vries R.P."/>
        </authorList>
    </citation>
    <scope>NUCLEOTIDE SEQUENCE [LARGE SCALE GENOMIC DNA]</scope>
    <source>
        <strain evidence="2 3">CBS 464.89</strain>
        <strain evidence="1">OM18370.1</strain>
    </source>
</reference>
<protein>
    <submittedName>
        <fullName evidence="2">Uncharacterized protein</fullName>
    </submittedName>
</protein>
<organism evidence="2 3">
    <name type="scientific">Dichomitus squalens</name>
    <dbReference type="NCBI Taxonomy" id="114155"/>
    <lineage>
        <taxon>Eukaryota</taxon>
        <taxon>Fungi</taxon>
        <taxon>Dikarya</taxon>
        <taxon>Basidiomycota</taxon>
        <taxon>Agaricomycotina</taxon>
        <taxon>Agaricomycetes</taxon>
        <taxon>Polyporales</taxon>
        <taxon>Polyporaceae</taxon>
        <taxon>Dichomitus</taxon>
    </lineage>
</organism>
<sequence length="221" mass="22808">MIQPLRSAMSTIRSSALRTFPSAANPTSSRPMVSAAASPIDGLQSRSFGMNILDIFDAPSRLGESSRLLVANAAASAATHSARPFTMQASTQGYVVKPLPPPILLDGPARPRHRPFVSFRAFGVRAKAPVTARVAPSGVETLAAPLPSPIIFDGPSRLRPYVRHGARGNGYSTALVKSATPIALALVAGVALFGIDPTTVASIVGPSSNNARGSAQDGLSS</sequence>
<accession>A0A4Q9PVC6</accession>
<dbReference type="OrthoDB" id="3168922at2759"/>
<dbReference type="EMBL" id="ML145123">
    <property type="protein sequence ID" value="TBU58523.1"/>
    <property type="molecule type" value="Genomic_DNA"/>
</dbReference>
<proteinExistence type="predicted"/>
<evidence type="ECO:0000313" key="2">
    <source>
        <dbReference type="EMBL" id="TBU58523.1"/>
    </source>
</evidence>
<name>A0A4Q9PVC6_9APHY</name>
<evidence type="ECO:0000313" key="3">
    <source>
        <dbReference type="Proteomes" id="UP000292082"/>
    </source>
</evidence>
<dbReference type="Proteomes" id="UP000292957">
    <property type="component" value="Unassembled WGS sequence"/>
</dbReference>
<keyword evidence="3" id="KW-1185">Reference proteome</keyword>
<dbReference type="Proteomes" id="UP000292082">
    <property type="component" value="Unassembled WGS sequence"/>
</dbReference>
<evidence type="ECO:0000313" key="1">
    <source>
        <dbReference type="EMBL" id="TBU25365.1"/>
    </source>
</evidence>
<dbReference type="AlphaFoldDB" id="A0A4Q9PVC6"/>
<gene>
    <name evidence="2" type="ORF">BD310DRAFT_878678</name>
    <name evidence="1" type="ORF">BD311DRAFT_780351</name>
</gene>